<protein>
    <recommendedName>
        <fullName evidence="4">Secreted protein</fullName>
    </recommendedName>
</protein>
<organism evidence="2 3">
    <name type="scientific">Octopus vulgaris</name>
    <name type="common">Common octopus</name>
    <dbReference type="NCBI Taxonomy" id="6645"/>
    <lineage>
        <taxon>Eukaryota</taxon>
        <taxon>Metazoa</taxon>
        <taxon>Spiralia</taxon>
        <taxon>Lophotrochozoa</taxon>
        <taxon>Mollusca</taxon>
        <taxon>Cephalopoda</taxon>
        <taxon>Coleoidea</taxon>
        <taxon>Octopodiformes</taxon>
        <taxon>Octopoda</taxon>
        <taxon>Incirrata</taxon>
        <taxon>Octopodidae</taxon>
        <taxon>Octopus</taxon>
    </lineage>
</organism>
<feature type="signal peptide" evidence="1">
    <location>
        <begin position="1"/>
        <end position="31"/>
    </location>
</feature>
<feature type="chain" id="PRO_5041461202" description="Secreted protein" evidence="1">
    <location>
        <begin position="32"/>
        <end position="75"/>
    </location>
</feature>
<reference evidence="2" key="1">
    <citation type="submission" date="2023-08" db="EMBL/GenBank/DDBJ databases">
        <authorList>
            <person name="Alioto T."/>
            <person name="Alioto T."/>
            <person name="Gomez Garrido J."/>
        </authorList>
    </citation>
    <scope>NUCLEOTIDE SEQUENCE</scope>
</reference>
<proteinExistence type="predicted"/>
<accession>A0AA36FCK7</accession>
<evidence type="ECO:0000256" key="1">
    <source>
        <dbReference type="SAM" id="SignalP"/>
    </source>
</evidence>
<dbReference type="Proteomes" id="UP001162480">
    <property type="component" value="Chromosome 13"/>
</dbReference>
<dbReference type="AlphaFoldDB" id="A0AA36FCK7"/>
<evidence type="ECO:0000313" key="3">
    <source>
        <dbReference type="Proteomes" id="UP001162480"/>
    </source>
</evidence>
<name>A0AA36FCK7_OCTVU</name>
<keyword evidence="3" id="KW-1185">Reference proteome</keyword>
<evidence type="ECO:0008006" key="4">
    <source>
        <dbReference type="Google" id="ProtNLM"/>
    </source>
</evidence>
<dbReference type="EMBL" id="OX597826">
    <property type="protein sequence ID" value="CAI9732274.1"/>
    <property type="molecule type" value="Genomic_DNA"/>
</dbReference>
<gene>
    <name evidence="2" type="ORF">OCTVUL_1B028703</name>
</gene>
<sequence>MACSSSSSSSSSSSYFLVAVVVVVVVDAVVASHSGSANAHQLRLFSDVSKETRLSRTLKNGILPSHKRELSPSIG</sequence>
<keyword evidence="1" id="KW-0732">Signal</keyword>
<evidence type="ECO:0000313" key="2">
    <source>
        <dbReference type="EMBL" id="CAI9732274.1"/>
    </source>
</evidence>